<gene>
    <name evidence="1" type="ORF">GCM10009836_20060</name>
</gene>
<name>A0ABN2MWQ4_9PSEU</name>
<dbReference type="EMBL" id="BAAAQK010000005">
    <property type="protein sequence ID" value="GAA1840702.1"/>
    <property type="molecule type" value="Genomic_DNA"/>
</dbReference>
<dbReference type="InterPro" id="IPR027417">
    <property type="entry name" value="P-loop_NTPase"/>
</dbReference>
<evidence type="ECO:0000313" key="2">
    <source>
        <dbReference type="Proteomes" id="UP001500449"/>
    </source>
</evidence>
<dbReference type="RefSeq" id="WP_344414821.1">
    <property type="nucleotide sequence ID" value="NZ_BAAAQK010000005.1"/>
</dbReference>
<evidence type="ECO:0000313" key="1">
    <source>
        <dbReference type="EMBL" id="GAA1840702.1"/>
    </source>
</evidence>
<sequence length="182" mass="19557">MDLAAAVLERAPGPGGCRLVAVDGFSGSGKSALAGELGRALDAPVISVEELYPGWSGLTASIPLALEWIGAPLFRGEPARWWPWDWPREERSPHPRTQAVVPVVVLEGCGSGAAALRPVISTLIWADCPPGERERRLRARPDWPGYAPHRAAFAHDEAAHFAVDRTAEHADLVVDTLRTPPP</sequence>
<proteinExistence type="predicted"/>
<organism evidence="1 2">
    <name type="scientific">Pseudonocardia ailaonensis</name>
    <dbReference type="NCBI Taxonomy" id="367279"/>
    <lineage>
        <taxon>Bacteria</taxon>
        <taxon>Bacillati</taxon>
        <taxon>Actinomycetota</taxon>
        <taxon>Actinomycetes</taxon>
        <taxon>Pseudonocardiales</taxon>
        <taxon>Pseudonocardiaceae</taxon>
        <taxon>Pseudonocardia</taxon>
    </lineage>
</organism>
<reference evidence="1 2" key="1">
    <citation type="journal article" date="2019" name="Int. J. Syst. Evol. Microbiol.">
        <title>The Global Catalogue of Microorganisms (GCM) 10K type strain sequencing project: providing services to taxonomists for standard genome sequencing and annotation.</title>
        <authorList>
            <consortium name="The Broad Institute Genomics Platform"/>
            <consortium name="The Broad Institute Genome Sequencing Center for Infectious Disease"/>
            <person name="Wu L."/>
            <person name="Ma J."/>
        </authorList>
    </citation>
    <scope>NUCLEOTIDE SEQUENCE [LARGE SCALE GENOMIC DNA]</scope>
    <source>
        <strain evidence="1 2">JCM 16009</strain>
    </source>
</reference>
<dbReference type="Gene3D" id="3.40.50.300">
    <property type="entry name" value="P-loop containing nucleotide triphosphate hydrolases"/>
    <property type="match status" value="1"/>
</dbReference>
<comment type="caution">
    <text evidence="1">The sequence shown here is derived from an EMBL/GenBank/DDBJ whole genome shotgun (WGS) entry which is preliminary data.</text>
</comment>
<dbReference type="SUPFAM" id="SSF52540">
    <property type="entry name" value="P-loop containing nucleoside triphosphate hydrolases"/>
    <property type="match status" value="1"/>
</dbReference>
<keyword evidence="2" id="KW-1185">Reference proteome</keyword>
<accession>A0ABN2MWQ4</accession>
<protein>
    <submittedName>
        <fullName evidence="1">AAA family ATPase</fullName>
    </submittedName>
</protein>
<dbReference type="Proteomes" id="UP001500449">
    <property type="component" value="Unassembled WGS sequence"/>
</dbReference>